<dbReference type="PANTHER" id="PTHR42713:SF3">
    <property type="entry name" value="TRANSCRIPTIONAL REGULATORY PROTEIN HPTR"/>
    <property type="match status" value="1"/>
</dbReference>
<dbReference type="GO" id="GO:0043565">
    <property type="term" value="F:sequence-specific DNA binding"/>
    <property type="evidence" value="ECO:0007669"/>
    <property type="project" value="InterPro"/>
</dbReference>
<accession>A0A919YMR8</accession>
<evidence type="ECO:0000256" key="2">
    <source>
        <dbReference type="ARBA" id="ARBA00022490"/>
    </source>
</evidence>
<keyword evidence="7" id="KW-0804">Transcription</keyword>
<dbReference type="GO" id="GO:0000160">
    <property type="term" value="P:phosphorelay signal transduction system"/>
    <property type="evidence" value="ECO:0007669"/>
    <property type="project" value="UniProtKB-KW"/>
</dbReference>
<dbReference type="Pfam" id="PF12833">
    <property type="entry name" value="HTH_18"/>
    <property type="match status" value="1"/>
</dbReference>
<comment type="subcellular location">
    <subcellularLocation>
        <location evidence="1">Cytoplasm</location>
    </subcellularLocation>
</comment>
<evidence type="ECO:0000256" key="6">
    <source>
        <dbReference type="ARBA" id="ARBA00023125"/>
    </source>
</evidence>
<dbReference type="PROSITE" id="PS00041">
    <property type="entry name" value="HTH_ARAC_FAMILY_1"/>
    <property type="match status" value="1"/>
</dbReference>
<sequence>MCQLLFVEDEPVLLKSMLANDWAAIGIADVFAASSGLEALAILDSTAIDIVVTDIRMPGMNGLQLCEHIREHYPGIKCILLSGYGEFEYAQKAIQSGVVNYLLKPIKDEELMDEISRAKQLIEQEREHHKHGMQMVQAIRSHLPLLQSSLLGDLLSGMRLPHRVLQERMEEYGLSFELERDYPLFMIRLDQSGSALGDGDASLYEFAVHNIVNEVLEPGYELWFTRDTYGYMCYLLKARSDELSGELSGATSEERLKEVARELTIKVQAYLKGTISIMIGPIASFPAELVNQYRKCLNAFRKISHSDHAIITSLSEAYSQFRPLESLYAPPSFQQLLEAERWSDARKKLATMFAEMKDRKQDTEENMMEIVYALMNAFLFKAHLLGKSLMEMTGFEADIVTEPGLFSRLDQVTQWAELTLQSMETSSVRDSKDNKNQLILKIHRFIESHIAKDVSLQAIADHVSLHPAYLSSLYKHETKENISDYIMRYRMEKASSLLRTTDIKIYELSAQLGFQNPPYFSKLFKYYFGVTPQEYRNRNQAES</sequence>
<keyword evidence="6" id="KW-0238">DNA-binding</keyword>
<evidence type="ECO:0000256" key="7">
    <source>
        <dbReference type="ARBA" id="ARBA00023163"/>
    </source>
</evidence>
<evidence type="ECO:0000256" key="1">
    <source>
        <dbReference type="ARBA" id="ARBA00004496"/>
    </source>
</evidence>
<name>A0A919YMR8_9BACL</name>
<dbReference type="InterPro" id="IPR009057">
    <property type="entry name" value="Homeodomain-like_sf"/>
</dbReference>
<dbReference type="RefSeq" id="WP_213514277.1">
    <property type="nucleotide sequence ID" value="NZ_BOSE01000002.1"/>
</dbReference>
<dbReference type="PROSITE" id="PS50110">
    <property type="entry name" value="RESPONSE_REGULATORY"/>
    <property type="match status" value="1"/>
</dbReference>
<feature type="modified residue" description="4-aspartylphosphate" evidence="8">
    <location>
        <position position="54"/>
    </location>
</feature>
<feature type="domain" description="HTH araC/xylS-type" evidence="9">
    <location>
        <begin position="440"/>
        <end position="538"/>
    </location>
</feature>
<dbReference type="InterPro" id="IPR018062">
    <property type="entry name" value="HTH_AraC-typ_CS"/>
</dbReference>
<keyword evidence="3 8" id="KW-0597">Phosphoprotein</keyword>
<dbReference type="InterPro" id="IPR051552">
    <property type="entry name" value="HptR"/>
</dbReference>
<reference evidence="11" key="1">
    <citation type="submission" date="2021-03" db="EMBL/GenBank/DDBJ databases">
        <title>Antimicrobial resistance genes in bacteria isolated from Japanese honey, and their potential for conferring macrolide and lincosamide resistance in the American foulbrood pathogen Paenibacillus larvae.</title>
        <authorList>
            <person name="Okamoto M."/>
            <person name="Kumagai M."/>
            <person name="Kanamori H."/>
            <person name="Takamatsu D."/>
        </authorList>
    </citation>
    <scope>NUCLEOTIDE SEQUENCE</scope>
    <source>
        <strain evidence="11">J40TS1</strain>
    </source>
</reference>
<keyword evidence="2" id="KW-0963">Cytoplasm</keyword>
<dbReference type="PANTHER" id="PTHR42713">
    <property type="entry name" value="HISTIDINE KINASE-RELATED"/>
    <property type="match status" value="1"/>
</dbReference>
<dbReference type="Gene3D" id="3.40.50.2300">
    <property type="match status" value="1"/>
</dbReference>
<proteinExistence type="predicted"/>
<evidence type="ECO:0000313" key="12">
    <source>
        <dbReference type="Proteomes" id="UP000683139"/>
    </source>
</evidence>
<feature type="domain" description="Response regulatory" evidence="10">
    <location>
        <begin position="3"/>
        <end position="119"/>
    </location>
</feature>
<dbReference type="GO" id="GO:0005737">
    <property type="term" value="C:cytoplasm"/>
    <property type="evidence" value="ECO:0007669"/>
    <property type="project" value="UniProtKB-SubCell"/>
</dbReference>
<keyword evidence="12" id="KW-1185">Reference proteome</keyword>
<gene>
    <name evidence="11" type="ORF">J40TS1_16740</name>
</gene>
<evidence type="ECO:0000259" key="10">
    <source>
        <dbReference type="PROSITE" id="PS50110"/>
    </source>
</evidence>
<evidence type="ECO:0000256" key="4">
    <source>
        <dbReference type="ARBA" id="ARBA00023012"/>
    </source>
</evidence>
<dbReference type="Pfam" id="PF00072">
    <property type="entry name" value="Response_reg"/>
    <property type="match status" value="1"/>
</dbReference>
<dbReference type="SUPFAM" id="SSF46689">
    <property type="entry name" value="Homeodomain-like"/>
    <property type="match status" value="2"/>
</dbReference>
<evidence type="ECO:0000256" key="3">
    <source>
        <dbReference type="ARBA" id="ARBA00022553"/>
    </source>
</evidence>
<organism evidence="11 12">
    <name type="scientific">Paenibacillus montaniterrae</name>
    <dbReference type="NCBI Taxonomy" id="429341"/>
    <lineage>
        <taxon>Bacteria</taxon>
        <taxon>Bacillati</taxon>
        <taxon>Bacillota</taxon>
        <taxon>Bacilli</taxon>
        <taxon>Bacillales</taxon>
        <taxon>Paenibacillaceae</taxon>
        <taxon>Paenibacillus</taxon>
    </lineage>
</organism>
<dbReference type="InterPro" id="IPR011006">
    <property type="entry name" value="CheY-like_superfamily"/>
</dbReference>
<dbReference type="Gene3D" id="1.10.10.60">
    <property type="entry name" value="Homeodomain-like"/>
    <property type="match status" value="2"/>
</dbReference>
<dbReference type="SUPFAM" id="SSF52172">
    <property type="entry name" value="CheY-like"/>
    <property type="match status" value="1"/>
</dbReference>
<evidence type="ECO:0000313" key="11">
    <source>
        <dbReference type="EMBL" id="GIP16032.1"/>
    </source>
</evidence>
<evidence type="ECO:0000259" key="9">
    <source>
        <dbReference type="PROSITE" id="PS01124"/>
    </source>
</evidence>
<evidence type="ECO:0000256" key="8">
    <source>
        <dbReference type="PROSITE-ProRule" id="PRU00169"/>
    </source>
</evidence>
<dbReference type="SMART" id="SM00448">
    <property type="entry name" value="REC"/>
    <property type="match status" value="1"/>
</dbReference>
<dbReference type="SMART" id="SM00342">
    <property type="entry name" value="HTH_ARAC"/>
    <property type="match status" value="1"/>
</dbReference>
<protein>
    <submittedName>
        <fullName evidence="11">AraC family transcriptional regulator</fullName>
    </submittedName>
</protein>
<dbReference type="PROSITE" id="PS01124">
    <property type="entry name" value="HTH_ARAC_FAMILY_2"/>
    <property type="match status" value="1"/>
</dbReference>
<keyword evidence="4" id="KW-0902">Two-component regulatory system</keyword>
<dbReference type="InterPro" id="IPR018060">
    <property type="entry name" value="HTH_AraC"/>
</dbReference>
<evidence type="ECO:0000256" key="5">
    <source>
        <dbReference type="ARBA" id="ARBA00023015"/>
    </source>
</evidence>
<dbReference type="EMBL" id="BOSE01000002">
    <property type="protein sequence ID" value="GIP16032.1"/>
    <property type="molecule type" value="Genomic_DNA"/>
</dbReference>
<comment type="caution">
    <text evidence="11">The sequence shown here is derived from an EMBL/GenBank/DDBJ whole genome shotgun (WGS) entry which is preliminary data.</text>
</comment>
<dbReference type="InterPro" id="IPR020449">
    <property type="entry name" value="Tscrpt_reg_AraC-type_HTH"/>
</dbReference>
<dbReference type="PRINTS" id="PR00032">
    <property type="entry name" value="HTHARAC"/>
</dbReference>
<dbReference type="GO" id="GO:0003700">
    <property type="term" value="F:DNA-binding transcription factor activity"/>
    <property type="evidence" value="ECO:0007669"/>
    <property type="project" value="InterPro"/>
</dbReference>
<dbReference type="InterPro" id="IPR001789">
    <property type="entry name" value="Sig_transdc_resp-reg_receiver"/>
</dbReference>
<dbReference type="CDD" id="cd17536">
    <property type="entry name" value="REC_YesN-like"/>
    <property type="match status" value="1"/>
</dbReference>
<dbReference type="Proteomes" id="UP000683139">
    <property type="component" value="Unassembled WGS sequence"/>
</dbReference>
<keyword evidence="5" id="KW-0805">Transcription regulation</keyword>
<dbReference type="AlphaFoldDB" id="A0A919YMR8"/>